<dbReference type="InterPro" id="IPR052998">
    <property type="entry name" value="Hetero-Diels-Alderase-like"/>
</dbReference>
<dbReference type="RefSeq" id="XP_060278757.1">
    <property type="nucleotide sequence ID" value="XM_060425690.1"/>
</dbReference>
<organism evidence="2 3">
    <name type="scientific">Phialemonium atrogriseum</name>
    <dbReference type="NCBI Taxonomy" id="1093897"/>
    <lineage>
        <taxon>Eukaryota</taxon>
        <taxon>Fungi</taxon>
        <taxon>Dikarya</taxon>
        <taxon>Ascomycota</taxon>
        <taxon>Pezizomycotina</taxon>
        <taxon>Sordariomycetes</taxon>
        <taxon>Sordariomycetidae</taxon>
        <taxon>Cephalothecales</taxon>
        <taxon>Cephalothecaceae</taxon>
        <taxon>Phialemonium</taxon>
    </lineage>
</organism>
<name>A0AAJ0BT00_9PEZI</name>
<dbReference type="Gene3D" id="2.120.10.30">
    <property type="entry name" value="TolB, C-terminal domain"/>
    <property type="match status" value="1"/>
</dbReference>
<dbReference type="PANTHER" id="PTHR42060">
    <property type="entry name" value="NHL REPEAT-CONTAINING PROTEIN-RELATED"/>
    <property type="match status" value="1"/>
</dbReference>
<reference evidence="2" key="1">
    <citation type="submission" date="2023-06" db="EMBL/GenBank/DDBJ databases">
        <title>Genome-scale phylogeny and comparative genomics of the fungal order Sordariales.</title>
        <authorList>
            <consortium name="Lawrence Berkeley National Laboratory"/>
            <person name="Hensen N."/>
            <person name="Bonometti L."/>
            <person name="Westerberg I."/>
            <person name="Brannstrom I.O."/>
            <person name="Guillou S."/>
            <person name="Cros-Aarteil S."/>
            <person name="Calhoun S."/>
            <person name="Haridas S."/>
            <person name="Kuo A."/>
            <person name="Mondo S."/>
            <person name="Pangilinan J."/>
            <person name="Riley R."/>
            <person name="Labutti K."/>
            <person name="Andreopoulos B."/>
            <person name="Lipzen A."/>
            <person name="Chen C."/>
            <person name="Yanf M."/>
            <person name="Daum C."/>
            <person name="Ng V."/>
            <person name="Clum A."/>
            <person name="Steindorff A."/>
            <person name="Ohm R."/>
            <person name="Martin F."/>
            <person name="Silar P."/>
            <person name="Natvig D."/>
            <person name="Lalanne C."/>
            <person name="Gautier V."/>
            <person name="Ament-Velasquez S.L."/>
            <person name="Kruys A."/>
            <person name="Hutchinson M.I."/>
            <person name="Powell A.J."/>
            <person name="Barry K."/>
            <person name="Miller A.N."/>
            <person name="Grigoriev I.V."/>
            <person name="Debuchy R."/>
            <person name="Gladieux P."/>
            <person name="Thoren M.H."/>
            <person name="Johannesson H."/>
        </authorList>
    </citation>
    <scope>NUCLEOTIDE SEQUENCE</scope>
    <source>
        <strain evidence="2">8032-3</strain>
    </source>
</reference>
<evidence type="ECO:0000256" key="1">
    <source>
        <dbReference type="SAM" id="SignalP"/>
    </source>
</evidence>
<dbReference type="EMBL" id="MU839036">
    <property type="protein sequence ID" value="KAK1762544.1"/>
    <property type="molecule type" value="Genomic_DNA"/>
</dbReference>
<dbReference type="AlphaFoldDB" id="A0AAJ0BT00"/>
<feature type="signal peptide" evidence="1">
    <location>
        <begin position="1"/>
        <end position="22"/>
    </location>
</feature>
<dbReference type="SUPFAM" id="SSF63829">
    <property type="entry name" value="Calcium-dependent phosphotriesterase"/>
    <property type="match status" value="1"/>
</dbReference>
<keyword evidence="3" id="KW-1185">Reference proteome</keyword>
<feature type="chain" id="PRO_5042533593" description="SMP-30/Gluconolactonase/LRE-like region domain-containing protein" evidence="1">
    <location>
        <begin position="23"/>
        <end position="341"/>
    </location>
</feature>
<dbReference type="PANTHER" id="PTHR42060:SF1">
    <property type="entry name" value="NHL REPEAT-CONTAINING PROTEIN"/>
    <property type="match status" value="1"/>
</dbReference>
<sequence>MKLLSLTRVALGLTSLIPIASSYPTPHETSLPLPYRILQEFPEPTWIENIAVRHNGALLLTILSPNASLYQLSHPASKRPCLSLVHTFDEVTSLLGIAETSPDVFAIVGANFSAEGSPVNGTTVTFSVDFNKHKPVVKTITSIPEAALPNGLTPLPHRPTTVLIADSVQGLIWRVDTLTGKYDVAMQTPQMAVPPGASTPIGINGIHFFQGDLYFDNGILSTMYRVKVTPTGSIAPHAAVETVAVLDAEFLDDFSFAADGTIYVETNKDNRVIAVRPDGDGGYGEGVVVEGEATSPLLAGDTASVFGRTKADRDVLYVVTSGGAASPGEGGKVVAIDTRGF</sequence>
<keyword evidence="1" id="KW-0732">Signal</keyword>
<comment type="caution">
    <text evidence="2">The sequence shown here is derived from an EMBL/GenBank/DDBJ whole genome shotgun (WGS) entry which is preliminary data.</text>
</comment>
<evidence type="ECO:0008006" key="4">
    <source>
        <dbReference type="Google" id="ProtNLM"/>
    </source>
</evidence>
<protein>
    <recommendedName>
        <fullName evidence="4">SMP-30/Gluconolactonase/LRE-like region domain-containing protein</fullName>
    </recommendedName>
</protein>
<gene>
    <name evidence="2" type="ORF">QBC33DRAFT_500993</name>
</gene>
<evidence type="ECO:0000313" key="2">
    <source>
        <dbReference type="EMBL" id="KAK1762544.1"/>
    </source>
</evidence>
<dbReference type="Proteomes" id="UP001244011">
    <property type="component" value="Unassembled WGS sequence"/>
</dbReference>
<dbReference type="GeneID" id="85308877"/>
<proteinExistence type="predicted"/>
<dbReference type="InterPro" id="IPR011042">
    <property type="entry name" value="6-blade_b-propeller_TolB-like"/>
</dbReference>
<evidence type="ECO:0000313" key="3">
    <source>
        <dbReference type="Proteomes" id="UP001244011"/>
    </source>
</evidence>
<accession>A0AAJ0BT00</accession>